<reference evidence="1 2" key="1">
    <citation type="journal article" date="2020" name="Nat. Food">
        <title>A phased Vanilla planifolia genome enables genetic improvement of flavour and production.</title>
        <authorList>
            <person name="Hasing T."/>
            <person name="Tang H."/>
            <person name="Brym M."/>
            <person name="Khazi F."/>
            <person name="Huang T."/>
            <person name="Chambers A.H."/>
        </authorList>
    </citation>
    <scope>NUCLEOTIDE SEQUENCE [LARGE SCALE GENOMIC DNA]</scope>
    <source>
        <tissue evidence="1">Leaf</tissue>
    </source>
</reference>
<organism evidence="1 2">
    <name type="scientific">Vanilla planifolia</name>
    <name type="common">Vanilla</name>
    <dbReference type="NCBI Taxonomy" id="51239"/>
    <lineage>
        <taxon>Eukaryota</taxon>
        <taxon>Viridiplantae</taxon>
        <taxon>Streptophyta</taxon>
        <taxon>Embryophyta</taxon>
        <taxon>Tracheophyta</taxon>
        <taxon>Spermatophyta</taxon>
        <taxon>Magnoliopsida</taxon>
        <taxon>Liliopsida</taxon>
        <taxon>Asparagales</taxon>
        <taxon>Orchidaceae</taxon>
        <taxon>Vanilloideae</taxon>
        <taxon>Vanilleae</taxon>
        <taxon>Vanilla</taxon>
    </lineage>
</organism>
<name>A0A835QAY9_VANPL</name>
<sequence length="109" mass="12955">MSVKFSHLYDSFSEAQPAETQRSKVLVCEWNMRDFWFFCGQIGVGGLARWKEVDLLSHSTAWLFYLPRFSWYSIYRCNSADSDQVVVGDVWVKKRLGFFDLERRRFPKP</sequence>
<dbReference type="AlphaFoldDB" id="A0A835QAY9"/>
<protein>
    <submittedName>
        <fullName evidence="1">Uncharacterized protein</fullName>
    </submittedName>
</protein>
<proteinExistence type="predicted"/>
<dbReference type="OrthoDB" id="10050244at2759"/>
<evidence type="ECO:0000313" key="2">
    <source>
        <dbReference type="Proteomes" id="UP000636800"/>
    </source>
</evidence>
<accession>A0A835QAY9</accession>
<gene>
    <name evidence="1" type="ORF">HPP92_017854</name>
</gene>
<keyword evidence="2" id="KW-1185">Reference proteome</keyword>
<comment type="caution">
    <text evidence="1">The sequence shown here is derived from an EMBL/GenBank/DDBJ whole genome shotgun (WGS) entry which is preliminary data.</text>
</comment>
<dbReference type="EMBL" id="JADCNL010000009">
    <property type="protein sequence ID" value="KAG0466274.1"/>
    <property type="molecule type" value="Genomic_DNA"/>
</dbReference>
<evidence type="ECO:0000313" key="1">
    <source>
        <dbReference type="EMBL" id="KAG0466274.1"/>
    </source>
</evidence>
<dbReference type="Proteomes" id="UP000636800">
    <property type="component" value="Unassembled WGS sequence"/>
</dbReference>